<dbReference type="Gene3D" id="1.10.260.170">
    <property type="match status" value="1"/>
</dbReference>
<evidence type="ECO:0000256" key="11">
    <source>
        <dbReference type="ARBA" id="ARBA00023242"/>
    </source>
</evidence>
<dbReference type="GeneID" id="36517062"/>
<keyword evidence="4 14" id="KW-0489">Methyltransferase</keyword>
<gene>
    <name evidence="18" type="ORF">B9G98_03314</name>
</gene>
<dbReference type="GO" id="GO:0000786">
    <property type="term" value="C:nucleosome"/>
    <property type="evidence" value="ECO:0007669"/>
    <property type="project" value="InterPro"/>
</dbReference>
<dbReference type="GO" id="GO:0006281">
    <property type="term" value="P:DNA repair"/>
    <property type="evidence" value="ECO:0007669"/>
    <property type="project" value="InterPro"/>
</dbReference>
<dbReference type="GO" id="GO:0000077">
    <property type="term" value="P:DNA damage checkpoint signaling"/>
    <property type="evidence" value="ECO:0007669"/>
    <property type="project" value="InterPro"/>
</dbReference>
<evidence type="ECO:0000256" key="12">
    <source>
        <dbReference type="ARBA" id="ARBA00029821"/>
    </source>
</evidence>
<feature type="region of interest" description="Disordered" evidence="16">
    <location>
        <begin position="1"/>
        <end position="124"/>
    </location>
</feature>
<comment type="caution">
    <text evidence="18">The sequence shown here is derived from an EMBL/GenBank/DDBJ whole genome shotgun (WGS) entry which is preliminary data.</text>
</comment>
<evidence type="ECO:0000256" key="4">
    <source>
        <dbReference type="ARBA" id="ARBA00022603"/>
    </source>
</evidence>
<feature type="binding site" evidence="15">
    <location>
        <position position="344"/>
    </location>
    <ligand>
        <name>S-adenosyl-L-methionine</name>
        <dbReference type="ChEBI" id="CHEBI:59789"/>
    </ligand>
</feature>
<feature type="compositionally biased region" description="Polar residues" evidence="16">
    <location>
        <begin position="93"/>
        <end position="104"/>
    </location>
</feature>
<dbReference type="InterPro" id="IPR021162">
    <property type="entry name" value="Dot1"/>
</dbReference>
<feature type="compositionally biased region" description="Basic and acidic residues" evidence="16">
    <location>
        <begin position="32"/>
        <end position="47"/>
    </location>
</feature>
<comment type="subcellular location">
    <subcellularLocation>
        <location evidence="1 14">Nucleus</location>
    </subcellularLocation>
</comment>
<dbReference type="EMBL" id="NDIQ01000022">
    <property type="protein sequence ID" value="PRT55694.1"/>
    <property type="molecule type" value="Genomic_DNA"/>
</dbReference>
<dbReference type="Gene3D" id="3.40.50.150">
    <property type="entry name" value="Vaccinia Virus protein VP39"/>
    <property type="match status" value="1"/>
</dbReference>
<dbReference type="GO" id="GO:0005634">
    <property type="term" value="C:nucleus"/>
    <property type="evidence" value="ECO:0007669"/>
    <property type="project" value="UniProtKB-SubCell"/>
</dbReference>
<dbReference type="EC" id="2.1.1.360" evidence="2 14"/>
<keyword evidence="9 14" id="KW-0805">Transcription regulation</keyword>
<feature type="binding site" evidence="15">
    <location>
        <begin position="295"/>
        <end position="298"/>
    </location>
    <ligand>
        <name>S-adenosyl-L-methionine</name>
        <dbReference type="ChEBI" id="CHEBI:59789"/>
    </ligand>
</feature>
<feature type="compositionally biased region" description="Polar residues" evidence="16">
    <location>
        <begin position="19"/>
        <end position="31"/>
    </location>
</feature>
<dbReference type="GO" id="GO:0000781">
    <property type="term" value="C:chromosome, telomeric region"/>
    <property type="evidence" value="ECO:0007669"/>
    <property type="project" value="GOC"/>
</dbReference>
<evidence type="ECO:0000256" key="8">
    <source>
        <dbReference type="ARBA" id="ARBA00022853"/>
    </source>
</evidence>
<comment type="similarity">
    <text evidence="14">Belongs to the class I-like SAM-binding methyltransferase superfamily. DOT1 family.</text>
</comment>
<evidence type="ECO:0000256" key="7">
    <source>
        <dbReference type="ARBA" id="ARBA00022737"/>
    </source>
</evidence>
<evidence type="ECO:0000256" key="6">
    <source>
        <dbReference type="ARBA" id="ARBA00022691"/>
    </source>
</evidence>
<feature type="binding site" evidence="15">
    <location>
        <begin position="318"/>
        <end position="327"/>
    </location>
    <ligand>
        <name>S-adenosyl-L-methionine</name>
        <dbReference type="ChEBI" id="CHEBI:59789"/>
    </ligand>
</feature>
<dbReference type="PIRSF" id="PIRSF017570">
    <property type="entry name" value="Histone_H3-K79_MeTrfase"/>
    <property type="match status" value="1"/>
</dbReference>
<evidence type="ECO:0000256" key="14">
    <source>
        <dbReference type="PIRNR" id="PIRNR017570"/>
    </source>
</evidence>
<dbReference type="InterPro" id="IPR030445">
    <property type="entry name" value="H3-K79_meTrfase"/>
</dbReference>
<sequence length="485" mass="53253">MFAKLSERLKAGKNHPSRRNATSTIKVTVQRESNHASGDRDNKRGGGGDKAPSSGTSRESTPLKRARSEDASSPRRSASQSPAKRPSRKNSPRKTPSNALSAMTNHRIRGSAENSEASRFPTPEPLTRRLVPLIEGGDLELVSAAECIKDVPGEWSFGGPLHVSVQLPNKLESYPIWHPKSSGDFAPLAELRTVMEIAASMFPNMELQSRINDPLGGDCIARRFAKAIKKDDQELLNTTIDEFNKLITGYRADLRRFDPIKPEMAHEILTMAYCRTVSPKASQLRDYKSFSNNVYGELLPGFCTKIFNQTGLTKDSVFVDLGSGVGNVTLQAALEIGCESWGCEIMPLASELASLQKTEVEARASAWGLPSGEITLLSEDFVNNARIQGALRRASVVLVNNYAFDGELNNQLLQMFLDLPEGAKIVSLKSFVPPGHTISAHNIESPMNILKVYHREFGHDSVNWTPAAGDYYIAVVDRSRLAAYI</sequence>
<evidence type="ECO:0000256" key="5">
    <source>
        <dbReference type="ARBA" id="ARBA00022679"/>
    </source>
</evidence>
<evidence type="ECO:0000256" key="2">
    <source>
        <dbReference type="ARBA" id="ARBA00012190"/>
    </source>
</evidence>
<feature type="compositionally biased region" description="Low complexity" evidence="16">
    <location>
        <begin position="74"/>
        <end position="84"/>
    </location>
</feature>
<dbReference type="InterPro" id="IPR025789">
    <property type="entry name" value="DOT1_dom"/>
</dbReference>
<evidence type="ECO:0000256" key="10">
    <source>
        <dbReference type="ARBA" id="ARBA00023163"/>
    </source>
</evidence>
<evidence type="ECO:0000256" key="3">
    <source>
        <dbReference type="ARBA" id="ARBA00020987"/>
    </source>
</evidence>
<evidence type="ECO:0000313" key="18">
    <source>
        <dbReference type="EMBL" id="PRT55694.1"/>
    </source>
</evidence>
<dbReference type="OrthoDB" id="443402at2759"/>
<evidence type="ECO:0000259" key="17">
    <source>
        <dbReference type="PROSITE" id="PS51569"/>
    </source>
</evidence>
<evidence type="ECO:0000256" key="13">
    <source>
        <dbReference type="ARBA" id="ARBA00047770"/>
    </source>
</evidence>
<keyword evidence="6 14" id="KW-0949">S-adenosyl-L-methionine</keyword>
<dbReference type="AlphaFoldDB" id="A0A2T0FL24"/>
<evidence type="ECO:0000256" key="9">
    <source>
        <dbReference type="ARBA" id="ARBA00023015"/>
    </source>
</evidence>
<organism evidence="18 19">
    <name type="scientific">Wickerhamiella sorbophila</name>
    <dbReference type="NCBI Taxonomy" id="45607"/>
    <lineage>
        <taxon>Eukaryota</taxon>
        <taxon>Fungi</taxon>
        <taxon>Dikarya</taxon>
        <taxon>Ascomycota</taxon>
        <taxon>Saccharomycotina</taxon>
        <taxon>Dipodascomycetes</taxon>
        <taxon>Dipodascales</taxon>
        <taxon>Trichomonascaceae</taxon>
        <taxon>Wickerhamiella</taxon>
    </lineage>
</organism>
<keyword evidence="11 14" id="KW-0539">Nucleus</keyword>
<dbReference type="GO" id="GO:0140956">
    <property type="term" value="F:histone H3K79 trimethyltransferase activity"/>
    <property type="evidence" value="ECO:0007669"/>
    <property type="project" value="UniProtKB-EC"/>
</dbReference>
<feature type="compositionally biased region" description="Basic and acidic residues" evidence="16">
    <location>
        <begin position="1"/>
        <end position="10"/>
    </location>
</feature>
<evidence type="ECO:0000256" key="1">
    <source>
        <dbReference type="ARBA" id="ARBA00004123"/>
    </source>
</evidence>
<keyword evidence="10 14" id="KW-0804">Transcription</keyword>
<keyword evidence="8 14" id="KW-0156">Chromatin regulator</keyword>
<proteinExistence type="inferred from homology"/>
<protein>
    <recommendedName>
        <fullName evidence="3 14">Histone-lysine N-methyltransferase, H3 lysine-79 specific</fullName>
        <ecNumber evidence="2 14">2.1.1.360</ecNumber>
    </recommendedName>
    <alternativeName>
        <fullName evidence="12 14">Histone H3-K79 methyltransferase</fullName>
    </alternativeName>
</protein>
<comment type="function">
    <text evidence="14">Histone methyltransferase that specifically trimethylates histone H3 to form H3K79me3. This methylation is required for telomere silencing and for the pachytene checkpoint during the meiotic cell cycle by allowing the recruitment of RAD9 to double strand breaks. Nucleosomes are preferred as substrate compared to free histone.</text>
</comment>
<accession>A0A2T0FL24</accession>
<dbReference type="PROSITE" id="PS51569">
    <property type="entry name" value="DOT1"/>
    <property type="match status" value="1"/>
</dbReference>
<feature type="binding site" evidence="15">
    <location>
        <begin position="380"/>
        <end position="381"/>
    </location>
    <ligand>
        <name>S-adenosyl-L-methionine</name>
        <dbReference type="ChEBI" id="CHEBI:59789"/>
    </ligand>
</feature>
<comment type="catalytic activity">
    <reaction evidence="13 14">
        <text>L-lysyl(79)-[histone H3] + 3 S-adenosyl-L-methionine = N(6),N(6),N(6)-trimethyl-L-lysyl(79)-[histone H3] + 3 S-adenosyl-L-homocysteine + 3 H(+)</text>
        <dbReference type="Rhea" id="RHEA:60328"/>
        <dbReference type="Rhea" id="RHEA-COMP:15549"/>
        <dbReference type="Rhea" id="RHEA-COMP:15552"/>
        <dbReference type="ChEBI" id="CHEBI:15378"/>
        <dbReference type="ChEBI" id="CHEBI:29969"/>
        <dbReference type="ChEBI" id="CHEBI:57856"/>
        <dbReference type="ChEBI" id="CHEBI:59789"/>
        <dbReference type="ChEBI" id="CHEBI:61961"/>
        <dbReference type="EC" id="2.1.1.360"/>
    </reaction>
</comment>
<dbReference type="Proteomes" id="UP000238350">
    <property type="component" value="Unassembled WGS sequence"/>
</dbReference>
<dbReference type="InterPro" id="IPR029063">
    <property type="entry name" value="SAM-dependent_MTases_sf"/>
</dbReference>
<evidence type="ECO:0000256" key="16">
    <source>
        <dbReference type="SAM" id="MobiDB-lite"/>
    </source>
</evidence>
<dbReference type="GO" id="GO:0042393">
    <property type="term" value="F:histone binding"/>
    <property type="evidence" value="ECO:0007669"/>
    <property type="project" value="InterPro"/>
</dbReference>
<dbReference type="GO" id="GO:0032259">
    <property type="term" value="P:methylation"/>
    <property type="evidence" value="ECO:0007669"/>
    <property type="project" value="UniProtKB-KW"/>
</dbReference>
<dbReference type="PANTHER" id="PTHR21451">
    <property type="entry name" value="HISTONE H3 METHYLTRANSFERASE"/>
    <property type="match status" value="1"/>
</dbReference>
<evidence type="ECO:0000313" key="19">
    <source>
        <dbReference type="Proteomes" id="UP000238350"/>
    </source>
</evidence>
<dbReference type="Pfam" id="PF08123">
    <property type="entry name" value="DOT1"/>
    <property type="match status" value="1"/>
</dbReference>
<reference evidence="18 19" key="1">
    <citation type="submission" date="2017-04" db="EMBL/GenBank/DDBJ databases">
        <title>Genome sequencing of [Candida] sorbophila.</title>
        <authorList>
            <person name="Ahn J.O."/>
        </authorList>
    </citation>
    <scope>NUCLEOTIDE SEQUENCE [LARGE SCALE GENOMIC DNA]</scope>
    <source>
        <strain evidence="18 19">DS02</strain>
    </source>
</reference>
<dbReference type="SUPFAM" id="SSF53335">
    <property type="entry name" value="S-adenosyl-L-methionine-dependent methyltransferases"/>
    <property type="match status" value="1"/>
</dbReference>
<keyword evidence="7" id="KW-0677">Repeat</keyword>
<dbReference type="STRING" id="45607.A0A2T0FL24"/>
<dbReference type="FunFam" id="3.40.50.150:FF:000033">
    <property type="entry name" value="Histone-lysine N-methyltransferase, H3 lysine-79 specific"/>
    <property type="match status" value="1"/>
</dbReference>
<keyword evidence="19" id="KW-1185">Reference proteome</keyword>
<keyword evidence="5 14" id="KW-0808">Transferase</keyword>
<evidence type="ECO:0000256" key="15">
    <source>
        <dbReference type="PIRSR" id="PIRSR017570-1"/>
    </source>
</evidence>
<name>A0A2T0FL24_9ASCO</name>
<dbReference type="GO" id="GO:0031509">
    <property type="term" value="P:subtelomeric heterochromatin formation"/>
    <property type="evidence" value="ECO:0007669"/>
    <property type="project" value="InterPro"/>
</dbReference>
<dbReference type="RefSeq" id="XP_024665639.1">
    <property type="nucleotide sequence ID" value="XM_024809871.1"/>
</dbReference>
<dbReference type="PANTHER" id="PTHR21451:SF0">
    <property type="entry name" value="HISTONE-LYSINE N-METHYLTRANSFERASE, H3 LYSINE-79 SPECIFIC"/>
    <property type="match status" value="1"/>
</dbReference>
<feature type="domain" description="DOT1" evidence="17">
    <location>
        <begin position="168"/>
        <end position="485"/>
    </location>
</feature>